<dbReference type="AlphaFoldDB" id="A0A853FHM8"/>
<dbReference type="SUPFAM" id="SSF51316">
    <property type="entry name" value="Mss4-like"/>
    <property type="match status" value="1"/>
</dbReference>
<reference evidence="6 7" key="1">
    <citation type="submission" date="2020-07" db="EMBL/GenBank/DDBJ databases">
        <title>Taxonomic revisions and descriptions of new bacterial species based on genomic comparisons in the high-G+C-content subgroup of the family Alcaligenaceae.</title>
        <authorList>
            <person name="Szabo A."/>
            <person name="Felfoldi T."/>
        </authorList>
    </citation>
    <scope>NUCLEOTIDE SEQUENCE [LARGE SCALE GENOMIC DNA]</scope>
    <source>
        <strain evidence="6 7">DSM 25264</strain>
    </source>
</reference>
<gene>
    <name evidence="6" type="ORF">H0A68_13725</name>
</gene>
<sequence length="172" mass="18817">MQLEGSCHCGAVQFSLESANPYPYQRCYCSICRKTQGGGGYAINLSGDARTLKLKGGDHVAVYHAVVRDGQGAREGVSSAERHFCSHCGSALWLFSPEWPDLIHPFASAIDTNLPVPPERTHLFLDSKASWVEIEAKQGDKLFKGYPEESIARWHERLGLETPGASVSPDKA</sequence>
<protein>
    <submittedName>
        <fullName evidence="6">GFA family protein</fullName>
    </submittedName>
</protein>
<dbReference type="GO" id="GO:0046872">
    <property type="term" value="F:metal ion binding"/>
    <property type="evidence" value="ECO:0007669"/>
    <property type="project" value="UniProtKB-KW"/>
</dbReference>
<evidence type="ECO:0000256" key="4">
    <source>
        <dbReference type="ARBA" id="ARBA00023239"/>
    </source>
</evidence>
<dbReference type="RefSeq" id="WP_129969893.1">
    <property type="nucleotide sequence ID" value="NZ_JACCEW010000004.1"/>
</dbReference>
<dbReference type="GO" id="GO:0016846">
    <property type="term" value="F:carbon-sulfur lyase activity"/>
    <property type="evidence" value="ECO:0007669"/>
    <property type="project" value="InterPro"/>
</dbReference>
<evidence type="ECO:0000256" key="2">
    <source>
        <dbReference type="ARBA" id="ARBA00022723"/>
    </source>
</evidence>
<feature type="domain" description="CENP-V/GFA" evidence="5">
    <location>
        <begin position="3"/>
        <end position="119"/>
    </location>
</feature>
<keyword evidence="7" id="KW-1185">Reference proteome</keyword>
<dbReference type="PANTHER" id="PTHR33337:SF44">
    <property type="entry name" value="DUF636 DOMAIN PROTEIN (AFU_ORTHOLOGUE AFUA_1G09754)"/>
    <property type="match status" value="1"/>
</dbReference>
<dbReference type="EMBL" id="JACCEW010000004">
    <property type="protein sequence ID" value="NYT37941.1"/>
    <property type="molecule type" value="Genomic_DNA"/>
</dbReference>
<keyword evidence="4" id="KW-0456">Lyase</keyword>
<comment type="similarity">
    <text evidence="1">Belongs to the Gfa family.</text>
</comment>
<dbReference type="Proteomes" id="UP000580517">
    <property type="component" value="Unassembled WGS sequence"/>
</dbReference>
<dbReference type="PROSITE" id="PS51891">
    <property type="entry name" value="CENP_V_GFA"/>
    <property type="match status" value="1"/>
</dbReference>
<keyword evidence="3" id="KW-0862">Zinc</keyword>
<evidence type="ECO:0000256" key="1">
    <source>
        <dbReference type="ARBA" id="ARBA00005495"/>
    </source>
</evidence>
<organism evidence="6 7">
    <name type="scientific">Allopusillimonas soli</name>
    <dbReference type="NCBI Taxonomy" id="659016"/>
    <lineage>
        <taxon>Bacteria</taxon>
        <taxon>Pseudomonadati</taxon>
        <taxon>Pseudomonadota</taxon>
        <taxon>Betaproteobacteria</taxon>
        <taxon>Burkholderiales</taxon>
        <taxon>Alcaligenaceae</taxon>
        <taxon>Allopusillimonas</taxon>
    </lineage>
</organism>
<evidence type="ECO:0000256" key="3">
    <source>
        <dbReference type="ARBA" id="ARBA00022833"/>
    </source>
</evidence>
<dbReference type="InterPro" id="IPR011057">
    <property type="entry name" value="Mss4-like_sf"/>
</dbReference>
<accession>A0A853FHM8</accession>
<dbReference type="InterPro" id="IPR006913">
    <property type="entry name" value="CENP-V/GFA"/>
</dbReference>
<dbReference type="OrthoDB" id="327703at2"/>
<keyword evidence="2" id="KW-0479">Metal-binding</keyword>
<dbReference type="Gene3D" id="2.170.150.70">
    <property type="match status" value="1"/>
</dbReference>
<comment type="caution">
    <text evidence="6">The sequence shown here is derived from an EMBL/GenBank/DDBJ whole genome shotgun (WGS) entry which is preliminary data.</text>
</comment>
<dbReference type="PANTHER" id="PTHR33337">
    <property type="entry name" value="GFA DOMAIN-CONTAINING PROTEIN"/>
    <property type="match status" value="1"/>
</dbReference>
<evidence type="ECO:0000313" key="7">
    <source>
        <dbReference type="Proteomes" id="UP000580517"/>
    </source>
</evidence>
<evidence type="ECO:0000259" key="5">
    <source>
        <dbReference type="PROSITE" id="PS51891"/>
    </source>
</evidence>
<dbReference type="Pfam" id="PF04828">
    <property type="entry name" value="GFA"/>
    <property type="match status" value="1"/>
</dbReference>
<proteinExistence type="inferred from homology"/>
<evidence type="ECO:0000313" key="6">
    <source>
        <dbReference type="EMBL" id="NYT37941.1"/>
    </source>
</evidence>
<name>A0A853FHM8_9BURK</name>